<dbReference type="Proteomes" id="UP000663829">
    <property type="component" value="Unassembled WGS sequence"/>
</dbReference>
<dbReference type="PANTHER" id="PTHR23140">
    <property type="entry name" value="RNA PROCESSING PROTEIN LD23810P"/>
    <property type="match status" value="1"/>
</dbReference>
<feature type="compositionally biased region" description="Gly residues" evidence="5">
    <location>
        <begin position="1041"/>
        <end position="1051"/>
    </location>
</feature>
<evidence type="ECO:0000259" key="8">
    <source>
        <dbReference type="PROSITE" id="PS50102"/>
    </source>
</evidence>
<dbReference type="OrthoDB" id="79367at2759"/>
<dbReference type="InterPro" id="IPR006569">
    <property type="entry name" value="CID_dom"/>
</dbReference>
<name>A0A813QWT4_9BILA</name>
<dbReference type="PROSITE" id="PS01180">
    <property type="entry name" value="CUB"/>
    <property type="match status" value="4"/>
</dbReference>
<evidence type="ECO:0000256" key="2">
    <source>
        <dbReference type="ARBA" id="ARBA00023157"/>
    </source>
</evidence>
<feature type="compositionally biased region" description="Polar residues" evidence="5">
    <location>
        <begin position="1141"/>
        <end position="1155"/>
    </location>
</feature>
<dbReference type="GO" id="GO:0005634">
    <property type="term" value="C:nucleus"/>
    <property type="evidence" value="ECO:0007669"/>
    <property type="project" value="TreeGrafter"/>
</dbReference>
<evidence type="ECO:0000313" key="12">
    <source>
        <dbReference type="Proteomes" id="UP000663829"/>
    </source>
</evidence>
<evidence type="ECO:0000313" key="10">
    <source>
        <dbReference type="EMBL" id="CAF0772674.1"/>
    </source>
</evidence>
<feature type="region of interest" description="Disordered" evidence="5">
    <location>
        <begin position="327"/>
        <end position="453"/>
    </location>
</feature>
<dbReference type="SUPFAM" id="SSF48464">
    <property type="entry name" value="ENTH/VHS domain"/>
    <property type="match status" value="1"/>
</dbReference>
<dbReference type="InterPro" id="IPR012677">
    <property type="entry name" value="Nucleotide-bd_a/b_plait_sf"/>
</dbReference>
<evidence type="ECO:0000256" key="5">
    <source>
        <dbReference type="SAM" id="MobiDB-lite"/>
    </source>
</evidence>
<feature type="compositionally biased region" description="Basic and acidic residues" evidence="5">
    <location>
        <begin position="1123"/>
        <end position="1138"/>
    </location>
</feature>
<feature type="compositionally biased region" description="Basic and acidic residues" evidence="5">
    <location>
        <begin position="1017"/>
        <end position="1027"/>
    </location>
</feature>
<dbReference type="SUPFAM" id="SSF49854">
    <property type="entry name" value="Spermadhesin, CUB domain"/>
    <property type="match status" value="4"/>
</dbReference>
<dbReference type="CDD" id="cd00041">
    <property type="entry name" value="CUB"/>
    <property type="match status" value="3"/>
</dbReference>
<dbReference type="InterPro" id="IPR035979">
    <property type="entry name" value="RBD_domain_sf"/>
</dbReference>
<organism evidence="10 12">
    <name type="scientific">Didymodactylos carnosus</name>
    <dbReference type="NCBI Taxonomy" id="1234261"/>
    <lineage>
        <taxon>Eukaryota</taxon>
        <taxon>Metazoa</taxon>
        <taxon>Spiralia</taxon>
        <taxon>Gnathifera</taxon>
        <taxon>Rotifera</taxon>
        <taxon>Eurotatoria</taxon>
        <taxon>Bdelloidea</taxon>
        <taxon>Philodinida</taxon>
        <taxon>Philodinidae</taxon>
        <taxon>Didymodactylos</taxon>
    </lineage>
</organism>
<dbReference type="Pfam" id="PF00431">
    <property type="entry name" value="CUB"/>
    <property type="match status" value="3"/>
</dbReference>
<dbReference type="FunFam" id="1.25.40.90:FF:000004">
    <property type="entry name" value="splicing factor, arginine/serine-rich 15"/>
    <property type="match status" value="1"/>
</dbReference>
<feature type="compositionally biased region" description="Polar residues" evidence="5">
    <location>
        <begin position="1096"/>
        <end position="1105"/>
    </location>
</feature>
<feature type="region of interest" description="Disordered" evidence="5">
    <location>
        <begin position="2129"/>
        <end position="2150"/>
    </location>
</feature>
<evidence type="ECO:0000313" key="11">
    <source>
        <dbReference type="EMBL" id="CAF3554941.1"/>
    </source>
</evidence>
<evidence type="ECO:0000259" key="7">
    <source>
        <dbReference type="PROSITE" id="PS01180"/>
    </source>
</evidence>
<dbReference type="PROSITE" id="PS50102">
    <property type="entry name" value="RRM"/>
    <property type="match status" value="1"/>
</dbReference>
<evidence type="ECO:0000256" key="4">
    <source>
        <dbReference type="PROSITE-ProRule" id="PRU00176"/>
    </source>
</evidence>
<sequence length="2191" mass="249484">MSGSQEEVVKEFVKELQSMLETKSPISKAKMMSITKAAIKSIKFYKHVVMNIEKFIAKCKPEYKIPGLYVIDSVIRQSRHQYGLEKDIYGTRFAKNIVTTVQNIHKCPPEEKNKITRVLNLWQKNSIFAPDILRQLFEIHNNGVITDLKSDSLILFDEKKNDKTLFDSSISSNRQLGRFQKLHETLMRAQATGDTDTTSILTEIQQITNQLLGSQKKSDDSDNYNNNTPIVSATVTTNSETMPSIVGSVLDDFDYGSDEDDELSLAGKTTGRQVSQPPPASFGKTPTTHLTSNQIYFAPSGSDQRYLQPPLLYNNNPSSFSGLNTSFPISFDPNRPPPVYYPNAQQTLPSSTEQQQHEYNYPTSYQQLPHEPNDVDLRPEDMDADSFEESPQPFGANDSHYSRGNRRSRSRSDSRDRKRQRSSSGSINRRDAAASRLKETERKERRRKGLPPLKEDHLVVSSRTLWLGHLPKMVSESDLRETLEPHGEINDINNIPPRGCAFVCFKERQDAARCLEKMKDFKFQGNSIKVAWATNKGVKDRFKDYWDVEHGCTYIPYSELKDVISTMSLKSLAEGGAIDDESIPPFLKCKKFLNLILIDLIFCCFGYLAPSVSSAASDNKIVLKTSQSGLLPPPPASFSDQMLVAQSTSPSVLIQTTRFDTPGGRSQQRQQDLSGEIQITSNGQLSHQHVSLLQASSTGGLVRTSLPGQFQQQEIPLMSQSSFQAGVPVQMLPQLIHVQSASGHPQLQQLQLVQRISGTVLPNGQIIRQVPYGHMVSQQGLPLHHSAADIKEMNTQTISVGSPTLIQLQPTSIAGHQLPLIRTKQDPNDFLSNTPLTSANSLQSPHSNQISSDNEPQQPPTTTFTLASHDQSVIDNQRGHMNFNSKDIVPQMGISQMNLVQHQQRPAVFHHQHPHPPHNGSRFSSTAQFITTVGGQPLIANPARSGGPILIRTQDGQSILPTPNSPSTPQPQHPFARGALLPTPPNLPELENSISNTPPSGRYRNPRSAQQEDDNISIEKEEEDRSSYRGHRGSRRPFYNRGGGMTRGNRGGYDHQDSGGRGQYHRGDFRGGRGGAHETMRGRNPGGSGGSRFRGENTSSSISGNSDRRRPQSPPSSASYNRGNERLRDDMRHDDYHNRRTGQQRFSQPSQQFNSSDRESRRLPEEALRPHKTQFETRNDYRSHPLNGDLSTGHNTDKVDTSTLISSNIPTNSDDNNNSKNEDIVIDYITCQTVEIKYITYDIEQYGVNGGIFTTRNSHFRDTSFVDKIGPNFPGYYPQDIIVFYRFISNSNYRVQVDIGFFQIRGVTPQCTHDYLDVYVNVSDVDILTNENLLHRYCGRNKPKTLVSLYHIIVFGFFTEDTQAERGFNGTFKFISALPFRHNLYREPCHYIFNSSISKTGEFFSSTYPGTYLPWQFCNYSFIGQPDERVHIRFNDLMIYKTPGTQHCAIDMIKLYDNNLDSEELQRFLNSFSTWSANINNYQLPQPYRTNFDHITDLCGTFLSPLDVYSKSSRLLLYFIATHYDELASYTGEDDPSASDYSWRKGFSAQYEFSKELTKLDFIIPKRGQYLLGTECDQTIKSYGQGQGKIFSPNWPKYYKPQTSCSNYFLGLDDRYTLEIVEIQFEQFNIDCSLAYIVLYNCSRIYDNKQRLPTTSYTSSYSNYYKQTLDFKPNLTFCGTFKPAGKFVSKSALLKMDYIPVDRNTKSSLKHGGWFQANYHFIRSYHYVSADEYDLNPSSCNLSYYQTRKFEPPRSSDNDYFSRTNCTFNFYPLTTVDDTIDNRVLIWYDYFNIVDIDTKTCTQDNLTYSFQLKHDIQFQHHNKTYCGYRNFPAPYLTYQSTSLLRLLFQTNDDNNGGLGFDGRYKFLNKTTTLSSIVSECSSPFDNYIYIDEKDQQSGSITSPNYPNSYPEQVVCEWKLKTNPGYYFSIIINTLDVEGSLKKDPPIGCQTSVLRIIHGNKQKDNRGNYVNNELCGNDLFDDDSPYLHLKYHLTIENWFIVQFISLSRLTKEQLIGFNLTWTLVREYDINETNPCLGDFDCGKMCISPTLVCDGYTNCEPFSKNDELNCENINQISFLRKHIVLIIILCVFCIMMCCFLLLFILLLLRTRRKRRATPSLSNQARIVTNHTNNNHINNNNNNSSNKPTANRRLVDTVRKKKKKRCLTKNNSRPFLDTYDWDRVDMLEQNVTTV</sequence>
<dbReference type="EMBL" id="CAJNOQ010000209">
    <property type="protein sequence ID" value="CAF0772674.1"/>
    <property type="molecule type" value="Genomic_DNA"/>
</dbReference>
<gene>
    <name evidence="10" type="ORF">GPM918_LOCUS2015</name>
    <name evidence="11" type="ORF">SRO942_LOCUS2015</name>
</gene>
<dbReference type="Gene3D" id="2.60.120.290">
    <property type="entry name" value="Spermadhesin, CUB domain"/>
    <property type="match status" value="4"/>
</dbReference>
<dbReference type="Gene3D" id="3.30.70.330">
    <property type="match status" value="1"/>
</dbReference>
<dbReference type="Proteomes" id="UP000681722">
    <property type="component" value="Unassembled WGS sequence"/>
</dbReference>
<feature type="compositionally biased region" description="Basic and acidic residues" evidence="5">
    <location>
        <begin position="1156"/>
        <end position="1183"/>
    </location>
</feature>
<dbReference type="InterPro" id="IPR000504">
    <property type="entry name" value="RRM_dom"/>
</dbReference>
<dbReference type="Pfam" id="PF00076">
    <property type="entry name" value="RRM_1"/>
    <property type="match status" value="1"/>
</dbReference>
<evidence type="ECO:0000256" key="3">
    <source>
        <dbReference type="PROSITE-ProRule" id="PRU00059"/>
    </source>
</evidence>
<dbReference type="InterPro" id="IPR008942">
    <property type="entry name" value="ENTH_VHS"/>
</dbReference>
<feature type="region of interest" description="Disordered" evidence="5">
    <location>
        <begin position="943"/>
        <end position="1198"/>
    </location>
</feature>
<dbReference type="GO" id="GO:0003723">
    <property type="term" value="F:RNA binding"/>
    <property type="evidence" value="ECO:0007669"/>
    <property type="project" value="UniProtKB-UniRule"/>
</dbReference>
<keyword evidence="2" id="KW-1015">Disulfide bond</keyword>
<feature type="domain" description="CUB" evidence="7">
    <location>
        <begin position="1249"/>
        <end position="1375"/>
    </location>
</feature>
<dbReference type="InterPro" id="IPR002172">
    <property type="entry name" value="LDrepeatLR_classA_rpt"/>
</dbReference>
<dbReference type="EMBL" id="CAJOBC010000209">
    <property type="protein sequence ID" value="CAF3554941.1"/>
    <property type="molecule type" value="Genomic_DNA"/>
</dbReference>
<keyword evidence="1 4" id="KW-0694">RNA-binding</keyword>
<accession>A0A813QWT4</accession>
<feature type="compositionally biased region" description="Pro residues" evidence="5">
    <location>
        <begin position="963"/>
        <end position="972"/>
    </location>
</feature>
<feature type="region of interest" description="Disordered" evidence="5">
    <location>
        <begin position="252"/>
        <end position="288"/>
    </location>
</feature>
<feature type="transmembrane region" description="Helical" evidence="6">
    <location>
        <begin position="2081"/>
        <end position="2106"/>
    </location>
</feature>
<feature type="compositionally biased region" description="Basic and acidic residues" evidence="5">
    <location>
        <begin position="1065"/>
        <end position="1081"/>
    </location>
</feature>
<dbReference type="SMART" id="SM00582">
    <property type="entry name" value="RPR"/>
    <property type="match status" value="1"/>
</dbReference>
<feature type="domain" description="CUB" evidence="7">
    <location>
        <begin position="1389"/>
        <end position="1554"/>
    </location>
</feature>
<reference evidence="10" key="1">
    <citation type="submission" date="2021-02" db="EMBL/GenBank/DDBJ databases">
        <authorList>
            <person name="Nowell W R."/>
        </authorList>
    </citation>
    <scope>NUCLEOTIDE SEQUENCE</scope>
</reference>
<dbReference type="Pfam" id="PF04818">
    <property type="entry name" value="CID"/>
    <property type="match status" value="1"/>
</dbReference>
<feature type="domain" description="CUB" evidence="7">
    <location>
        <begin position="1576"/>
        <end position="1722"/>
    </location>
</feature>
<comment type="caution">
    <text evidence="3">Lacks conserved residue(s) required for the propagation of feature annotation.</text>
</comment>
<dbReference type="CDD" id="cd16983">
    <property type="entry name" value="CID_SCAF8_like"/>
    <property type="match status" value="1"/>
</dbReference>
<dbReference type="SMART" id="SM00042">
    <property type="entry name" value="CUB"/>
    <property type="match status" value="4"/>
</dbReference>
<dbReference type="PANTHER" id="PTHR23140:SF4">
    <property type="entry name" value="PROTEIN CBR-NRD-1"/>
    <property type="match status" value="1"/>
</dbReference>
<feature type="compositionally biased region" description="Polar residues" evidence="5">
    <location>
        <begin position="830"/>
        <end position="864"/>
    </location>
</feature>
<feature type="domain" description="CUB" evidence="7">
    <location>
        <begin position="1880"/>
        <end position="2023"/>
    </location>
</feature>
<keyword evidence="6" id="KW-0472">Membrane</keyword>
<dbReference type="InterPro" id="IPR035914">
    <property type="entry name" value="Sperma_CUB_dom_sf"/>
</dbReference>
<dbReference type="InterPro" id="IPR051485">
    <property type="entry name" value="SR-CTD_assoc_factor"/>
</dbReference>
<dbReference type="Gene3D" id="1.25.40.90">
    <property type="match status" value="1"/>
</dbReference>
<dbReference type="SUPFAM" id="SSF54928">
    <property type="entry name" value="RNA-binding domain, RBD"/>
    <property type="match status" value="1"/>
</dbReference>
<dbReference type="CDD" id="cd00112">
    <property type="entry name" value="LDLa"/>
    <property type="match status" value="1"/>
</dbReference>
<evidence type="ECO:0000256" key="1">
    <source>
        <dbReference type="ARBA" id="ARBA00022884"/>
    </source>
</evidence>
<protein>
    <submittedName>
        <fullName evidence="10">Uncharacterized protein</fullName>
    </submittedName>
</protein>
<keyword evidence="6" id="KW-1133">Transmembrane helix</keyword>
<feature type="compositionally biased region" description="Acidic residues" evidence="5">
    <location>
        <begin position="252"/>
        <end position="263"/>
    </location>
</feature>
<feature type="region of interest" description="Disordered" evidence="5">
    <location>
        <begin position="825"/>
        <end position="864"/>
    </location>
</feature>
<feature type="compositionally biased region" description="Polar residues" evidence="5">
    <location>
        <begin position="343"/>
        <end position="367"/>
    </location>
</feature>
<keyword evidence="12" id="KW-1185">Reference proteome</keyword>
<proteinExistence type="predicted"/>
<feature type="domain" description="RRM" evidence="8">
    <location>
        <begin position="463"/>
        <end position="535"/>
    </location>
</feature>
<dbReference type="InterPro" id="IPR000859">
    <property type="entry name" value="CUB_dom"/>
</dbReference>
<comment type="caution">
    <text evidence="10">The sequence shown here is derived from an EMBL/GenBank/DDBJ whole genome shotgun (WGS) entry which is preliminary data.</text>
</comment>
<evidence type="ECO:0000256" key="6">
    <source>
        <dbReference type="SAM" id="Phobius"/>
    </source>
</evidence>
<feature type="compositionally biased region" description="Basic and acidic residues" evidence="5">
    <location>
        <begin position="428"/>
        <end position="443"/>
    </location>
</feature>
<feature type="compositionally biased region" description="Basic and acidic residues" evidence="5">
    <location>
        <begin position="371"/>
        <end position="381"/>
    </location>
</feature>
<evidence type="ECO:0000259" key="9">
    <source>
        <dbReference type="PROSITE" id="PS51391"/>
    </source>
</evidence>
<dbReference type="PROSITE" id="PS51391">
    <property type="entry name" value="CID"/>
    <property type="match status" value="1"/>
</dbReference>
<keyword evidence="6" id="KW-0812">Transmembrane</keyword>
<feature type="domain" description="CID" evidence="9">
    <location>
        <begin position="4"/>
        <end position="144"/>
    </location>
</feature>
<feature type="compositionally biased region" description="Low complexity" evidence="5">
    <location>
        <begin position="2129"/>
        <end position="2143"/>
    </location>
</feature>
<dbReference type="SMART" id="SM00360">
    <property type="entry name" value="RRM"/>
    <property type="match status" value="1"/>
</dbReference>